<comment type="caution">
    <text evidence="2">The sequence shown here is derived from an EMBL/GenBank/DDBJ whole genome shotgun (WGS) entry which is preliminary data.</text>
</comment>
<evidence type="ECO:0000313" key="2">
    <source>
        <dbReference type="EMBL" id="KAI4549710.1"/>
    </source>
</evidence>
<feature type="region of interest" description="Disordered" evidence="1">
    <location>
        <begin position="42"/>
        <end position="70"/>
    </location>
</feature>
<organism evidence="2 3">
    <name type="scientific">Ovis ammon polii</name>
    <dbReference type="NCBI Taxonomy" id="230172"/>
    <lineage>
        <taxon>Eukaryota</taxon>
        <taxon>Metazoa</taxon>
        <taxon>Chordata</taxon>
        <taxon>Craniata</taxon>
        <taxon>Vertebrata</taxon>
        <taxon>Euteleostomi</taxon>
        <taxon>Mammalia</taxon>
        <taxon>Eutheria</taxon>
        <taxon>Laurasiatheria</taxon>
        <taxon>Artiodactyla</taxon>
        <taxon>Ruminantia</taxon>
        <taxon>Pecora</taxon>
        <taxon>Bovidae</taxon>
        <taxon>Caprinae</taxon>
        <taxon>Ovis</taxon>
    </lineage>
</organism>
<proteinExistence type="predicted"/>
<keyword evidence="3" id="KW-1185">Reference proteome</keyword>
<evidence type="ECO:0000313" key="3">
    <source>
        <dbReference type="Proteomes" id="UP001214576"/>
    </source>
</evidence>
<reference evidence="2" key="1">
    <citation type="submission" date="2022-03" db="EMBL/GenBank/DDBJ databases">
        <title>Genomic analyses of argali, domestic sheep and their hybrids provide insights into chromosomal evolution, heterosis and genetic basis of agronomic traits.</title>
        <authorList>
            <person name="Li M."/>
        </authorList>
    </citation>
    <scope>NUCLEOTIDE SEQUENCE</scope>
    <source>
        <strain evidence="2">CAU-MHL-2022a</strain>
        <tissue evidence="2">Skin</tissue>
    </source>
</reference>
<evidence type="ECO:0000256" key="1">
    <source>
        <dbReference type="SAM" id="MobiDB-lite"/>
    </source>
</evidence>
<gene>
    <name evidence="2" type="ORF">MG293_002040</name>
</gene>
<sequence>MPKSLLSTPYKVLEERREGDRWLREGVPADSTVFQGRFLKKAAGDDAHKAQQLPKDRPLPEASAAPLSLNRLATQDWQAASCGSERGPGASKR</sequence>
<dbReference type="EMBL" id="JAKZEL010000001">
    <property type="protein sequence ID" value="KAI4549710.1"/>
    <property type="molecule type" value="Genomic_DNA"/>
</dbReference>
<accession>A0AAD4US89</accession>
<dbReference type="Proteomes" id="UP001214576">
    <property type="component" value="Unassembled WGS sequence"/>
</dbReference>
<protein>
    <submittedName>
        <fullName evidence="2">Uncharacterized protein</fullName>
    </submittedName>
</protein>
<feature type="compositionally biased region" description="Basic and acidic residues" evidence="1">
    <location>
        <begin position="42"/>
        <end position="59"/>
    </location>
</feature>
<name>A0AAD4US89_OVIAM</name>
<dbReference type="AlphaFoldDB" id="A0AAD4US89"/>